<comment type="function">
    <text evidence="12">In the presence of manganese, represses expression of mntH and mntS. Up-regulates expression of mntP.</text>
</comment>
<accession>A0A7S7AWA0</accession>
<evidence type="ECO:0000256" key="11">
    <source>
        <dbReference type="ARBA" id="ARBA00023211"/>
    </source>
</evidence>
<dbReference type="Gene3D" id="2.30.30.90">
    <property type="match status" value="1"/>
</dbReference>
<evidence type="ECO:0000256" key="12">
    <source>
        <dbReference type="ARBA" id="ARBA00025185"/>
    </source>
</evidence>
<evidence type="ECO:0000256" key="8">
    <source>
        <dbReference type="ARBA" id="ARBA00023125"/>
    </source>
</evidence>
<dbReference type="InterPro" id="IPR036421">
    <property type="entry name" value="Fe_dep_repressor_sf"/>
</dbReference>
<evidence type="ECO:0000256" key="3">
    <source>
        <dbReference type="ARBA" id="ARBA00011738"/>
    </source>
</evidence>
<dbReference type="GO" id="GO:0003700">
    <property type="term" value="F:DNA-binding transcription factor activity"/>
    <property type="evidence" value="ECO:0007669"/>
    <property type="project" value="InterPro"/>
</dbReference>
<dbReference type="GO" id="GO:0046983">
    <property type="term" value="F:protein dimerization activity"/>
    <property type="evidence" value="ECO:0007669"/>
    <property type="project" value="InterPro"/>
</dbReference>
<proteinExistence type="inferred from homology"/>
<dbReference type="GO" id="GO:0005737">
    <property type="term" value="C:cytoplasm"/>
    <property type="evidence" value="ECO:0007669"/>
    <property type="project" value="UniProtKB-SubCell"/>
</dbReference>
<dbReference type="PANTHER" id="PTHR33238">
    <property type="entry name" value="IRON (METAL) DEPENDENT REPRESSOR, DTXR FAMILY"/>
    <property type="match status" value="1"/>
</dbReference>
<dbReference type="SUPFAM" id="SSF46785">
    <property type="entry name" value="Winged helix' DNA-binding domain"/>
    <property type="match status" value="1"/>
</dbReference>
<evidence type="ECO:0000259" key="14">
    <source>
        <dbReference type="PROSITE" id="PS50944"/>
    </source>
</evidence>
<keyword evidence="8" id="KW-0238">DNA-binding</keyword>
<dbReference type="InterPro" id="IPR038157">
    <property type="entry name" value="FeoA_core_dom"/>
</dbReference>
<evidence type="ECO:0000313" key="15">
    <source>
        <dbReference type="EMBL" id="QOW60469.1"/>
    </source>
</evidence>
<keyword evidence="6" id="KW-0678">Repressor</keyword>
<organism evidence="15 16">
    <name type="scientific">Treponema pedis</name>
    <dbReference type="NCBI Taxonomy" id="409322"/>
    <lineage>
        <taxon>Bacteria</taxon>
        <taxon>Pseudomonadati</taxon>
        <taxon>Spirochaetota</taxon>
        <taxon>Spirochaetia</taxon>
        <taxon>Spirochaetales</taxon>
        <taxon>Treponemataceae</taxon>
        <taxon>Treponema</taxon>
    </lineage>
</organism>
<reference evidence="15 16" key="1">
    <citation type="submission" date="2020-09" db="EMBL/GenBank/DDBJ databases">
        <title>Characterization of Treponema spp. from bovine digital dermatitis in Korea.</title>
        <authorList>
            <person name="Espiritu H.M."/>
            <person name="Cho Y.I."/>
            <person name="Mamuad L."/>
        </authorList>
    </citation>
    <scope>NUCLEOTIDE SEQUENCE [LARGE SCALE GENOMIC DNA]</scope>
    <source>
        <strain evidence="15 16">KS1</strain>
    </source>
</reference>
<dbReference type="InterPro" id="IPR036388">
    <property type="entry name" value="WH-like_DNA-bd_sf"/>
</dbReference>
<dbReference type="RefSeq" id="WP_194076001.1">
    <property type="nucleotide sequence ID" value="NZ_CP061839.1"/>
</dbReference>
<evidence type="ECO:0000256" key="2">
    <source>
        <dbReference type="ARBA" id="ARBA00007871"/>
    </source>
</evidence>
<dbReference type="AlphaFoldDB" id="A0A7S7AWA0"/>
<evidence type="ECO:0000256" key="13">
    <source>
        <dbReference type="ARBA" id="ARBA00032593"/>
    </source>
</evidence>
<dbReference type="CDD" id="cd00090">
    <property type="entry name" value="HTH_ARSR"/>
    <property type="match status" value="1"/>
</dbReference>
<evidence type="ECO:0000256" key="10">
    <source>
        <dbReference type="ARBA" id="ARBA00023163"/>
    </source>
</evidence>
<dbReference type="Pfam" id="PF02742">
    <property type="entry name" value="Fe_dep_repr_C"/>
    <property type="match status" value="1"/>
</dbReference>
<comment type="similarity">
    <text evidence="2">Belongs to the DtxR/MntR family.</text>
</comment>
<dbReference type="Proteomes" id="UP000593915">
    <property type="component" value="Chromosome"/>
</dbReference>
<dbReference type="PROSITE" id="PS50944">
    <property type="entry name" value="HTH_DTXR"/>
    <property type="match status" value="1"/>
</dbReference>
<dbReference type="Gene3D" id="1.10.10.10">
    <property type="entry name" value="Winged helix-like DNA-binding domain superfamily/Winged helix DNA-binding domain"/>
    <property type="match status" value="1"/>
</dbReference>
<keyword evidence="10" id="KW-0804">Transcription</keyword>
<comment type="subcellular location">
    <subcellularLocation>
        <location evidence="1">Cytoplasm</location>
    </subcellularLocation>
</comment>
<evidence type="ECO:0000256" key="9">
    <source>
        <dbReference type="ARBA" id="ARBA00023159"/>
    </source>
</evidence>
<evidence type="ECO:0000256" key="1">
    <source>
        <dbReference type="ARBA" id="ARBA00004496"/>
    </source>
</evidence>
<name>A0A7S7AWA0_9SPIR</name>
<dbReference type="InterPro" id="IPR022687">
    <property type="entry name" value="HTH_DTXR"/>
</dbReference>
<feature type="domain" description="HTH dtxR-type" evidence="14">
    <location>
        <begin position="1"/>
        <end position="68"/>
    </location>
</feature>
<dbReference type="InterPro" id="IPR001367">
    <property type="entry name" value="Fe_dep_repressor"/>
</dbReference>
<dbReference type="InterPro" id="IPR050536">
    <property type="entry name" value="DtxR_MntR_Metal-Reg"/>
</dbReference>
<dbReference type="SMART" id="SM00529">
    <property type="entry name" value="HTH_DTXR"/>
    <property type="match status" value="1"/>
</dbReference>
<evidence type="ECO:0000256" key="7">
    <source>
        <dbReference type="ARBA" id="ARBA00023015"/>
    </source>
</evidence>
<dbReference type="EMBL" id="CP061839">
    <property type="protein sequence ID" value="QOW60469.1"/>
    <property type="molecule type" value="Genomic_DNA"/>
</dbReference>
<dbReference type="PANTHER" id="PTHR33238:SF11">
    <property type="entry name" value="TRANSCRIPTIONAL REGULATOR MNTR"/>
    <property type="match status" value="1"/>
</dbReference>
<dbReference type="GO" id="GO:0003677">
    <property type="term" value="F:DNA binding"/>
    <property type="evidence" value="ECO:0007669"/>
    <property type="project" value="UniProtKB-KW"/>
</dbReference>
<sequence length="221" mass="24908">MSLISEITAENYLKAIVKYLSDNNGTVITNGEIAKLLNVTPGTATSMVKKLEKDGYIMHKSRAGCSLTERGKIYGLNILRRHRLIETFLYKTLNMNWEDIHNEAENIEHAASDKLIDIIDLYLGNPERDPHGAVIPKKNQSEYIKSDFSLKDSEYGIKLNVVKLTGSKERFEYYEKINLKLGSEAVLINKNEASGLAEILLDGKNLSCSVLLLENIFVEKK</sequence>
<dbReference type="SUPFAM" id="SSF47979">
    <property type="entry name" value="Iron-dependent repressor protein, dimerization domain"/>
    <property type="match status" value="1"/>
</dbReference>
<evidence type="ECO:0000256" key="5">
    <source>
        <dbReference type="ARBA" id="ARBA00022490"/>
    </source>
</evidence>
<dbReference type="InterPro" id="IPR022689">
    <property type="entry name" value="Iron_dep_repressor"/>
</dbReference>
<dbReference type="InterPro" id="IPR036390">
    <property type="entry name" value="WH_DNA-bd_sf"/>
</dbReference>
<keyword evidence="11" id="KW-0464">Manganese</keyword>
<dbReference type="GO" id="GO:0046914">
    <property type="term" value="F:transition metal ion binding"/>
    <property type="evidence" value="ECO:0007669"/>
    <property type="project" value="InterPro"/>
</dbReference>
<evidence type="ECO:0000256" key="4">
    <source>
        <dbReference type="ARBA" id="ARBA00022386"/>
    </source>
</evidence>
<dbReference type="InterPro" id="IPR011991">
    <property type="entry name" value="ArsR-like_HTH"/>
</dbReference>
<dbReference type="Pfam" id="PF01325">
    <property type="entry name" value="Fe_dep_repress"/>
    <property type="match status" value="1"/>
</dbReference>
<keyword evidence="5" id="KW-0963">Cytoplasm</keyword>
<protein>
    <recommendedName>
        <fullName evidence="4">Transcriptional regulator MntR</fullName>
    </recommendedName>
    <alternativeName>
        <fullName evidence="13">Manganese transport regulator</fullName>
    </alternativeName>
</protein>
<comment type="subunit">
    <text evidence="3">Homodimer.</text>
</comment>
<keyword evidence="7" id="KW-0805">Transcription regulation</keyword>
<keyword evidence="9" id="KW-0010">Activator</keyword>
<evidence type="ECO:0000313" key="16">
    <source>
        <dbReference type="Proteomes" id="UP000593915"/>
    </source>
</evidence>
<gene>
    <name evidence="15" type="ORF">IFE08_11735</name>
</gene>
<evidence type="ECO:0000256" key="6">
    <source>
        <dbReference type="ARBA" id="ARBA00022491"/>
    </source>
</evidence>
<dbReference type="Gene3D" id="1.10.60.10">
    <property type="entry name" value="Iron dependent repressor, metal binding and dimerisation domain"/>
    <property type="match status" value="1"/>
</dbReference>